<dbReference type="SUPFAM" id="SSF100934">
    <property type="entry name" value="Heat shock protein 70kD (HSP70), C-terminal subdomain"/>
    <property type="match status" value="1"/>
</dbReference>
<name>A0A085MJU6_9BILA</name>
<gene>
    <name evidence="10" type="ORF">M513_01595</name>
</gene>
<feature type="compositionally biased region" description="Basic and acidic residues" evidence="9">
    <location>
        <begin position="920"/>
        <end position="934"/>
    </location>
</feature>
<dbReference type="CDD" id="cd10230">
    <property type="entry name" value="ASKHA_NBD_HSP70_HYOU1"/>
    <property type="match status" value="1"/>
</dbReference>
<organism evidence="10 11">
    <name type="scientific">Trichuris suis</name>
    <name type="common">pig whipworm</name>
    <dbReference type="NCBI Taxonomy" id="68888"/>
    <lineage>
        <taxon>Eukaryota</taxon>
        <taxon>Metazoa</taxon>
        <taxon>Ecdysozoa</taxon>
        <taxon>Nematoda</taxon>
        <taxon>Enoplea</taxon>
        <taxon>Dorylaimia</taxon>
        <taxon>Trichinellida</taxon>
        <taxon>Trichuridae</taxon>
        <taxon>Trichuris</taxon>
    </lineage>
</organism>
<dbReference type="GO" id="GO:0005524">
    <property type="term" value="F:ATP binding"/>
    <property type="evidence" value="ECO:0007669"/>
    <property type="project" value="UniProtKB-KW"/>
</dbReference>
<evidence type="ECO:0000313" key="11">
    <source>
        <dbReference type="Proteomes" id="UP000030764"/>
    </source>
</evidence>
<dbReference type="EMBL" id="KL363188">
    <property type="protein sequence ID" value="KFD57492.1"/>
    <property type="molecule type" value="Genomic_DNA"/>
</dbReference>
<dbReference type="Pfam" id="PF00012">
    <property type="entry name" value="HSP70"/>
    <property type="match status" value="1"/>
</dbReference>
<dbReference type="PRINTS" id="PR00301">
    <property type="entry name" value="HEATSHOCK70"/>
</dbReference>
<evidence type="ECO:0000256" key="1">
    <source>
        <dbReference type="ARBA" id="ARBA00004319"/>
    </source>
</evidence>
<dbReference type="InterPro" id="IPR029047">
    <property type="entry name" value="HSP70_peptide-bd_sf"/>
</dbReference>
<keyword evidence="4" id="KW-0547">Nucleotide-binding</keyword>
<dbReference type="SUPFAM" id="SSF53067">
    <property type="entry name" value="Actin-like ATPase domain"/>
    <property type="match status" value="2"/>
</dbReference>
<dbReference type="Proteomes" id="UP000030764">
    <property type="component" value="Unassembled WGS sequence"/>
</dbReference>
<dbReference type="PANTHER" id="PTHR45639:SF3">
    <property type="entry name" value="HYPOXIA UP-REGULATED PROTEIN 1"/>
    <property type="match status" value="1"/>
</dbReference>
<dbReference type="PANTHER" id="PTHR45639">
    <property type="entry name" value="HSC70CB, ISOFORM G-RELATED"/>
    <property type="match status" value="1"/>
</dbReference>
<dbReference type="Gene3D" id="2.60.34.10">
    <property type="entry name" value="Substrate Binding Domain Of DNAk, Chain A, domain 1"/>
    <property type="match status" value="1"/>
</dbReference>
<keyword evidence="11" id="KW-1185">Reference proteome</keyword>
<feature type="compositionally biased region" description="Polar residues" evidence="9">
    <location>
        <begin position="899"/>
        <end position="919"/>
    </location>
</feature>
<evidence type="ECO:0000313" key="10">
    <source>
        <dbReference type="EMBL" id="KFD57492.1"/>
    </source>
</evidence>
<comment type="subcellular location">
    <subcellularLocation>
        <location evidence="1">Endoplasmic reticulum lumen</location>
    </subcellularLocation>
</comment>
<dbReference type="GO" id="GO:0005788">
    <property type="term" value="C:endoplasmic reticulum lumen"/>
    <property type="evidence" value="ECO:0007669"/>
    <property type="project" value="UniProtKB-SubCell"/>
</dbReference>
<evidence type="ECO:0000256" key="6">
    <source>
        <dbReference type="ARBA" id="ARBA00022840"/>
    </source>
</evidence>
<keyword evidence="3" id="KW-0732">Signal</keyword>
<dbReference type="InterPro" id="IPR013126">
    <property type="entry name" value="Hsp_70_fam"/>
</dbReference>
<evidence type="ECO:0000256" key="4">
    <source>
        <dbReference type="ARBA" id="ARBA00022741"/>
    </source>
</evidence>
<dbReference type="Gene3D" id="3.30.30.30">
    <property type="match status" value="1"/>
</dbReference>
<comment type="similarity">
    <text evidence="2">Belongs to the heat shock protein 70 family.</text>
</comment>
<feature type="compositionally biased region" description="Basic and acidic residues" evidence="9">
    <location>
        <begin position="590"/>
        <end position="603"/>
    </location>
</feature>
<dbReference type="InterPro" id="IPR043129">
    <property type="entry name" value="ATPase_NBD"/>
</dbReference>
<dbReference type="InterPro" id="IPR029048">
    <property type="entry name" value="HSP70_C_sf"/>
</dbReference>
<dbReference type="Gene3D" id="3.90.640.10">
    <property type="entry name" value="Actin, Chain A, domain 4"/>
    <property type="match status" value="1"/>
</dbReference>
<dbReference type="GO" id="GO:0140662">
    <property type="term" value="F:ATP-dependent protein folding chaperone"/>
    <property type="evidence" value="ECO:0007669"/>
    <property type="project" value="InterPro"/>
</dbReference>
<keyword evidence="7" id="KW-0143">Chaperone</keyword>
<dbReference type="Gene3D" id="1.20.1270.10">
    <property type="match status" value="1"/>
</dbReference>
<evidence type="ECO:0000256" key="8">
    <source>
        <dbReference type="ARBA" id="ARBA00040503"/>
    </source>
</evidence>
<feature type="region of interest" description="Disordered" evidence="9">
    <location>
        <begin position="864"/>
        <end position="934"/>
    </location>
</feature>
<dbReference type="FunFam" id="3.30.30.30:FF:000004">
    <property type="entry name" value="hypoxia up-regulated protein 1"/>
    <property type="match status" value="1"/>
</dbReference>
<feature type="compositionally biased region" description="Polar residues" evidence="9">
    <location>
        <begin position="610"/>
        <end position="620"/>
    </location>
</feature>
<evidence type="ECO:0000256" key="5">
    <source>
        <dbReference type="ARBA" id="ARBA00022824"/>
    </source>
</evidence>
<protein>
    <recommendedName>
        <fullName evidence="8">Hypoxia up-regulated protein 1</fullName>
    </recommendedName>
</protein>
<sequence length="934" mass="105186">MAILVSFVPLPLIVSTFVAVIFSLLLSPTEAHFAAMSVDLGSQYFKIGLIKPGVPMQIALNKDSTRKTLTIVAIKDKELMYGDHAAAQRRRLPSSAYTFCVDLLGKKFNNPVVQEFLRRFPFYEVVQDEKRGTIVLKSKDDEEGYHPEQLMAMILREARVHAEAFAGQRVPDAVISVPAFFNQAERRAMVTAAEIAGLNLISLMNDNTAAGLNYGMFRRNEFNSTPTTVLIYDMGASKTTASIFEYVMIEDKNKEKNPQMTALGFGYDRYLGGLEFSLRLRDKFAQIFAASHKTKVPVTDDHRAMIKLLDEAERVKKILSTNADAYAQAESIHEGNDFRAPITRAEFEALCADLFDRIEAPITQALKMADMLMEQIDHVILMGAATRVPKVQQKLQEIFKAKELGRYLNADEAIAMGAIYFAAHRIKGYRVKKFLIKEVNFYPIEVYFASERSVEQESMPEAKILRRTLYSLGSPYPQKKMITFNKHTHDFDLALNYGDLNHLNQHQRQSFGSVNITRVDLFKVAEALKNNSEEGTVFKGIRAHFNMDDSGILNVVGAEAIFHKPPPPPVEESTLSKIGQKISSFFTRSDSAKDANDTAKAEEAVANETIGMTQNATASNDTEEGAGKQEHKDNSTTAAENKKPVVVKVPLAVEYAAMDIARVSSEWINASVARLKNFEDVRIRRQEKEQAVHELESFLFETGDKLEQQEYAILVNETEREYIQASLSSVRDWMDEQSLNTTAKEYAEQLKFLKGLTKGFFYRHKEMTERPNAINMLKELMNYSSVFLENAERLLAEKILTEVELTTLAKLLNETDTWFTDVQEKQNQTAPYEDPVLTVAALMEKGMALDREVRYLLNKLKIHQQQKAAHPPEARPDNYTSSSNDTSTADAADNLRILNETSEAGQEQQGGKNRTSASQDKVDDGKVEEDHPEL</sequence>
<feature type="compositionally biased region" description="Basic and acidic residues" evidence="9">
    <location>
        <begin position="625"/>
        <end position="634"/>
    </location>
</feature>
<dbReference type="Gene3D" id="3.30.420.40">
    <property type="match status" value="2"/>
</dbReference>
<keyword evidence="6" id="KW-0067">ATP-binding</keyword>
<dbReference type="GO" id="GO:0030968">
    <property type="term" value="P:endoplasmic reticulum unfolded protein response"/>
    <property type="evidence" value="ECO:0007669"/>
    <property type="project" value="TreeGrafter"/>
</dbReference>
<evidence type="ECO:0000256" key="9">
    <source>
        <dbReference type="SAM" id="MobiDB-lite"/>
    </source>
</evidence>
<feature type="compositionally biased region" description="Low complexity" evidence="9">
    <location>
        <begin position="877"/>
        <end position="894"/>
    </location>
</feature>
<keyword evidence="5" id="KW-0256">Endoplasmic reticulum</keyword>
<dbReference type="FunFam" id="3.90.640.10:FF:000010">
    <property type="entry name" value="heat shock 70 kDa protein 14"/>
    <property type="match status" value="1"/>
</dbReference>
<dbReference type="AlphaFoldDB" id="A0A085MJU6"/>
<dbReference type="GO" id="GO:0034663">
    <property type="term" value="C:endoplasmic reticulum chaperone complex"/>
    <property type="evidence" value="ECO:0007669"/>
    <property type="project" value="TreeGrafter"/>
</dbReference>
<reference evidence="10 11" key="1">
    <citation type="journal article" date="2014" name="Nat. Genet.">
        <title>Genome and transcriptome of the porcine whipworm Trichuris suis.</title>
        <authorList>
            <person name="Jex A.R."/>
            <person name="Nejsum P."/>
            <person name="Schwarz E.M."/>
            <person name="Hu L."/>
            <person name="Young N.D."/>
            <person name="Hall R.S."/>
            <person name="Korhonen P.K."/>
            <person name="Liao S."/>
            <person name="Thamsborg S."/>
            <person name="Xia J."/>
            <person name="Xu P."/>
            <person name="Wang S."/>
            <person name="Scheerlinck J.P."/>
            <person name="Hofmann A."/>
            <person name="Sternberg P.W."/>
            <person name="Wang J."/>
            <person name="Gasser R.B."/>
        </authorList>
    </citation>
    <scope>NUCLEOTIDE SEQUENCE [LARGE SCALE GENOMIC DNA]</scope>
    <source>
        <strain evidence="10">DCEP-RM93M</strain>
    </source>
</reference>
<feature type="region of interest" description="Disordered" evidence="9">
    <location>
        <begin position="589"/>
        <end position="641"/>
    </location>
</feature>
<accession>A0A085MJU6</accession>
<evidence type="ECO:0000256" key="2">
    <source>
        <dbReference type="ARBA" id="ARBA00007381"/>
    </source>
</evidence>
<evidence type="ECO:0000256" key="3">
    <source>
        <dbReference type="ARBA" id="ARBA00022729"/>
    </source>
</evidence>
<proteinExistence type="inferred from homology"/>
<evidence type="ECO:0000256" key="7">
    <source>
        <dbReference type="ARBA" id="ARBA00023186"/>
    </source>
</evidence>